<dbReference type="Proteomes" id="UP000077927">
    <property type="component" value="Chromosome 1"/>
</dbReference>
<dbReference type="KEGG" id="rin:ACS15_2215"/>
<reference evidence="1 2" key="1">
    <citation type="submission" date="2015-09" db="EMBL/GenBank/DDBJ databases">
        <authorList>
            <person name="Xu Y."/>
            <person name="Nagy A."/>
            <person name="Liu N.T."/>
            <person name="Nou X."/>
        </authorList>
    </citation>
    <scope>NUCLEOTIDE SEQUENCE [LARGE SCALE GENOMIC DNA]</scope>
    <source>
        <strain evidence="1 2">FC1138</strain>
    </source>
</reference>
<sequence>MIESKSRSGSVAVGVLKALHLLNAESKPATLEAVCNWLATSEDFYYDDWLIVGGRTATEYIADILGDLRDLGVVCAVERNTGADSQTSLEWSPRLLPTA</sequence>
<dbReference type="AlphaFoldDB" id="A0AAC9BH68"/>
<dbReference type="EMBL" id="CP012605">
    <property type="protein sequence ID" value="ANH73830.1"/>
    <property type="molecule type" value="Genomic_DNA"/>
</dbReference>
<proteinExistence type="predicted"/>
<evidence type="ECO:0000313" key="2">
    <source>
        <dbReference type="Proteomes" id="UP000077927"/>
    </source>
</evidence>
<accession>A0AAC9BH68</accession>
<gene>
    <name evidence="1" type="ORF">ACS15_2215</name>
</gene>
<name>A0AAC9BH68_9RALS</name>
<organism evidence="1 2">
    <name type="scientific">Ralstonia insidiosa</name>
    <dbReference type="NCBI Taxonomy" id="190721"/>
    <lineage>
        <taxon>Bacteria</taxon>
        <taxon>Pseudomonadati</taxon>
        <taxon>Pseudomonadota</taxon>
        <taxon>Betaproteobacteria</taxon>
        <taxon>Burkholderiales</taxon>
        <taxon>Burkholderiaceae</taxon>
        <taxon>Ralstonia</taxon>
    </lineage>
</organism>
<dbReference type="RefSeq" id="WP_021194135.1">
    <property type="nucleotide sequence ID" value="NZ_CP012605.1"/>
</dbReference>
<protein>
    <submittedName>
        <fullName evidence="1">Uncharacterized protein</fullName>
    </submittedName>
</protein>
<evidence type="ECO:0000313" key="1">
    <source>
        <dbReference type="EMBL" id="ANH73830.1"/>
    </source>
</evidence>